<organism evidence="1 2">
    <name type="scientific">Microvirga lupini</name>
    <dbReference type="NCBI Taxonomy" id="420324"/>
    <lineage>
        <taxon>Bacteria</taxon>
        <taxon>Pseudomonadati</taxon>
        <taxon>Pseudomonadota</taxon>
        <taxon>Alphaproteobacteria</taxon>
        <taxon>Hyphomicrobiales</taxon>
        <taxon>Methylobacteriaceae</taxon>
        <taxon>Microvirga</taxon>
    </lineage>
</organism>
<reference evidence="1 2" key="1">
    <citation type="submission" date="2020-08" db="EMBL/GenBank/DDBJ databases">
        <title>The Agave Microbiome: Exploring the role of microbial communities in plant adaptations to desert environments.</title>
        <authorList>
            <person name="Partida-Martinez L.P."/>
        </authorList>
    </citation>
    <scope>NUCLEOTIDE SEQUENCE [LARGE SCALE GENOMIC DNA]</scope>
    <source>
        <strain evidence="1 2">AT3.9</strain>
    </source>
</reference>
<dbReference type="Proteomes" id="UP000532010">
    <property type="component" value="Unassembled WGS sequence"/>
</dbReference>
<sequence>MMTSDIASKLLAALRPTRHLLTRALAHILIGCAEY</sequence>
<proteinExistence type="predicted"/>
<dbReference type="EMBL" id="JACHWB010000006">
    <property type="protein sequence ID" value="MBB3020756.1"/>
    <property type="molecule type" value="Genomic_DNA"/>
</dbReference>
<evidence type="ECO:0000313" key="1">
    <source>
        <dbReference type="EMBL" id="MBB3020756.1"/>
    </source>
</evidence>
<protein>
    <submittedName>
        <fullName evidence="1">Uncharacterized protein</fullName>
    </submittedName>
</protein>
<evidence type="ECO:0000313" key="2">
    <source>
        <dbReference type="Proteomes" id="UP000532010"/>
    </source>
</evidence>
<keyword evidence="2" id="KW-1185">Reference proteome</keyword>
<accession>A0A7W4VPC3</accession>
<dbReference type="AlphaFoldDB" id="A0A7W4VPC3"/>
<name>A0A7W4VPC3_9HYPH</name>
<comment type="caution">
    <text evidence="1">The sequence shown here is derived from an EMBL/GenBank/DDBJ whole genome shotgun (WGS) entry which is preliminary data.</text>
</comment>
<gene>
    <name evidence="1" type="ORF">FHR70_003844</name>
</gene>